<name>A0A1C7Z7Q8_PSESX</name>
<reference evidence="2 3" key="1">
    <citation type="submission" date="2015-07" db="EMBL/GenBank/DDBJ databases">
        <title>Draft genome sequence of a diazotrophic, plant growth-promoting rhizobacterium of the Pseudomonas syringae complex.</title>
        <authorList>
            <person name="Patten C.L."/>
            <person name="Jeong H."/>
        </authorList>
    </citation>
    <scope>NUCLEOTIDE SEQUENCE [LARGE SCALE GENOMIC DNA]</scope>
    <source>
        <strain evidence="2 3">GR12-2</strain>
    </source>
</reference>
<dbReference type="HAMAP" id="MF_00691">
    <property type="entry name" value="PxpA"/>
    <property type="match status" value="1"/>
</dbReference>
<evidence type="ECO:0000313" key="2">
    <source>
        <dbReference type="EMBL" id="OCR26092.1"/>
    </source>
</evidence>
<dbReference type="Proteomes" id="UP000093104">
    <property type="component" value="Unassembled WGS sequence"/>
</dbReference>
<comment type="similarity">
    <text evidence="1">Belongs to the LamB/PxpA family.</text>
</comment>
<dbReference type="GO" id="GO:0005975">
    <property type="term" value="P:carbohydrate metabolic process"/>
    <property type="evidence" value="ECO:0007669"/>
    <property type="project" value="InterPro"/>
</dbReference>
<dbReference type="EMBL" id="LGSI01000020">
    <property type="protein sequence ID" value="OCR26092.1"/>
    <property type="molecule type" value="Genomic_DNA"/>
</dbReference>
<comment type="caution">
    <text evidence="2">The sequence shown here is derived from an EMBL/GenBank/DDBJ whole genome shotgun (WGS) entry which is preliminary data.</text>
</comment>
<dbReference type="InterPro" id="IPR011330">
    <property type="entry name" value="Glyco_hydro/deAcase_b/a-brl"/>
</dbReference>
<dbReference type="InterPro" id="IPR005501">
    <property type="entry name" value="LamB/YcsF/PxpA-like"/>
</dbReference>
<protein>
    <recommendedName>
        <fullName evidence="1">5-oxoprolinase subunit A</fullName>
        <shortName evidence="1">5-OPase subunit A</shortName>
        <ecNumber evidence="1">3.5.2.9</ecNumber>
    </recommendedName>
    <alternativeName>
        <fullName evidence="1">5-oxoprolinase (ATP-hydrolyzing) subunit A</fullName>
    </alternativeName>
</protein>
<keyword evidence="1" id="KW-0378">Hydrolase</keyword>
<evidence type="ECO:0000256" key="1">
    <source>
        <dbReference type="HAMAP-Rule" id="MF_00691"/>
    </source>
</evidence>
<proteinExistence type="inferred from homology"/>
<dbReference type="GO" id="GO:0017168">
    <property type="term" value="F:5-oxoprolinase (ATP-hydrolyzing) activity"/>
    <property type="evidence" value="ECO:0007669"/>
    <property type="project" value="UniProtKB-UniRule"/>
</dbReference>
<comment type="catalytic activity">
    <reaction evidence="1">
        <text>5-oxo-L-proline + ATP + 2 H2O = L-glutamate + ADP + phosphate + H(+)</text>
        <dbReference type="Rhea" id="RHEA:10348"/>
        <dbReference type="ChEBI" id="CHEBI:15377"/>
        <dbReference type="ChEBI" id="CHEBI:15378"/>
        <dbReference type="ChEBI" id="CHEBI:29985"/>
        <dbReference type="ChEBI" id="CHEBI:30616"/>
        <dbReference type="ChEBI" id="CHEBI:43474"/>
        <dbReference type="ChEBI" id="CHEBI:58402"/>
        <dbReference type="ChEBI" id="CHEBI:456216"/>
        <dbReference type="EC" id="3.5.2.9"/>
    </reaction>
</comment>
<dbReference type="Gene3D" id="3.20.20.370">
    <property type="entry name" value="Glycoside hydrolase/deacetylase"/>
    <property type="match status" value="1"/>
</dbReference>
<dbReference type="Pfam" id="PF03746">
    <property type="entry name" value="LamB_YcsF"/>
    <property type="match status" value="1"/>
</dbReference>
<dbReference type="OrthoDB" id="9773478at2"/>
<dbReference type="NCBIfam" id="NF003814">
    <property type="entry name" value="PRK05406.1-3"/>
    <property type="match status" value="1"/>
</dbReference>
<dbReference type="SUPFAM" id="SSF88713">
    <property type="entry name" value="Glycoside hydrolase/deacetylase"/>
    <property type="match status" value="1"/>
</dbReference>
<dbReference type="PANTHER" id="PTHR30292">
    <property type="entry name" value="UNCHARACTERIZED PROTEIN YBGL-RELATED"/>
    <property type="match status" value="1"/>
</dbReference>
<sequence length="258" mass="27364">MLIDLNCDMGEGFGAWKMGDDSTMLDIVSSANIACGFHAGDPDIMFATAAMARDKGVAVGAHPSFLDLHGFGRRQIRGDSPAQIERQIIYQIGAFKALAHAAGLPLQHVKTHGALGNMANEDPELALAVARAIKAVDPDLIFVVMPGLETERAGEQLGLRMAREIYADRAYAANGNLVSRKLPGAVIHDSEIAATRVLRMIEEQAITTVDGTRMPVRIDTVCLHGDTPGATDMAEQLRTLLEGAGVQIAPMAAVVGAK</sequence>
<evidence type="ECO:0000313" key="3">
    <source>
        <dbReference type="Proteomes" id="UP000093104"/>
    </source>
</evidence>
<dbReference type="RefSeq" id="WP_065832358.1">
    <property type="nucleotide sequence ID" value="NZ_LGSI01000020.1"/>
</dbReference>
<dbReference type="NCBIfam" id="NF003816">
    <property type="entry name" value="PRK05406.1-5"/>
    <property type="match status" value="1"/>
</dbReference>
<comment type="function">
    <text evidence="1">Catalyzes the cleavage of 5-oxoproline to form L-glutamate coupled to the hydrolysis of ATP to ADP and inorganic phosphate.</text>
</comment>
<keyword evidence="1" id="KW-0067">ATP-binding</keyword>
<gene>
    <name evidence="1" type="primary">pxpA</name>
    <name evidence="2" type="ORF">AFK24_05970</name>
</gene>
<accession>A0A1C7Z7Q8</accession>
<comment type="subunit">
    <text evidence="1">Forms a complex composed of PxpA, PxpB and PxpC.</text>
</comment>
<keyword evidence="1" id="KW-0547">Nucleotide-binding</keyword>
<organism evidence="2 3">
    <name type="scientific">Pseudomonas syringae</name>
    <dbReference type="NCBI Taxonomy" id="317"/>
    <lineage>
        <taxon>Bacteria</taxon>
        <taxon>Pseudomonadati</taxon>
        <taxon>Pseudomonadota</taxon>
        <taxon>Gammaproteobacteria</taxon>
        <taxon>Pseudomonadales</taxon>
        <taxon>Pseudomonadaceae</taxon>
        <taxon>Pseudomonas</taxon>
    </lineage>
</organism>
<dbReference type="EC" id="3.5.2.9" evidence="1"/>
<dbReference type="PATRIC" id="fig|317.243.peg.4222"/>
<dbReference type="GO" id="GO:0005524">
    <property type="term" value="F:ATP binding"/>
    <property type="evidence" value="ECO:0007669"/>
    <property type="project" value="UniProtKB-UniRule"/>
</dbReference>
<dbReference type="AlphaFoldDB" id="A0A1C7Z7Q8"/>
<dbReference type="PANTHER" id="PTHR30292:SF0">
    <property type="entry name" value="5-OXOPROLINASE SUBUNIT A"/>
    <property type="match status" value="1"/>
</dbReference>
<dbReference type="CDD" id="cd10787">
    <property type="entry name" value="LamB_YcsF_like"/>
    <property type="match status" value="1"/>
</dbReference>